<sequence>MGRMPEYARRCDSRLPGPDVDGRSGRAAFRPPGRRCRTPPRTGSPRGLGCRGSGLLGRAVAVPRLLLDALVAGRATPGSPGQNGLAGPEPGPSTPAR</sequence>
<dbReference type="AlphaFoldDB" id="A0A420V560"/>
<comment type="caution">
    <text evidence="2">The sequence shown here is derived from an EMBL/GenBank/DDBJ whole genome shotgun (WGS) entry which is preliminary data.</text>
</comment>
<reference evidence="2 3" key="1">
    <citation type="journal article" date="2014" name="Genome Announc.">
        <title>Draft Genome Sequence of Streptomyces fradiae ATCC 19609, a Strain Highly Sensitive to Antibiotics.</title>
        <authorList>
            <person name="Bekker O.B."/>
            <person name="Klimina K.M."/>
            <person name="Vatlin A.A."/>
            <person name="Zakharevich N.V."/>
            <person name="Kasianov A.S."/>
            <person name="Danilenko V.N."/>
        </authorList>
    </citation>
    <scope>NUCLEOTIDE SEQUENCE [LARGE SCALE GENOMIC DNA]</scope>
    <source>
        <strain evidence="2 3">ATCC 19609</strain>
    </source>
</reference>
<evidence type="ECO:0000313" key="2">
    <source>
        <dbReference type="EMBL" id="RKM96582.1"/>
    </source>
</evidence>
<proteinExistence type="predicted"/>
<dbReference type="EMBL" id="JNAD02000004">
    <property type="protein sequence ID" value="RKM96582.1"/>
    <property type="molecule type" value="Genomic_DNA"/>
</dbReference>
<evidence type="ECO:0000313" key="3">
    <source>
        <dbReference type="Proteomes" id="UP000028058"/>
    </source>
</evidence>
<evidence type="ECO:0000256" key="1">
    <source>
        <dbReference type="SAM" id="MobiDB-lite"/>
    </source>
</evidence>
<gene>
    <name evidence="2" type="ORF">SFRA_011090</name>
</gene>
<keyword evidence="3" id="KW-1185">Reference proteome</keyword>
<organism evidence="2 3">
    <name type="scientific">Streptomyces xinghaiensis</name>
    <dbReference type="NCBI Taxonomy" id="1038928"/>
    <lineage>
        <taxon>Bacteria</taxon>
        <taxon>Bacillati</taxon>
        <taxon>Actinomycetota</taxon>
        <taxon>Actinomycetes</taxon>
        <taxon>Kitasatosporales</taxon>
        <taxon>Streptomycetaceae</taxon>
        <taxon>Streptomyces</taxon>
    </lineage>
</organism>
<name>A0A420V560_9ACTN</name>
<dbReference type="Proteomes" id="UP000028058">
    <property type="component" value="Unassembled WGS sequence"/>
</dbReference>
<feature type="region of interest" description="Disordered" evidence="1">
    <location>
        <begin position="1"/>
        <end position="54"/>
    </location>
</feature>
<feature type="region of interest" description="Disordered" evidence="1">
    <location>
        <begin position="73"/>
        <end position="97"/>
    </location>
</feature>
<protein>
    <submittedName>
        <fullName evidence="2">Uncharacterized protein</fullName>
    </submittedName>
</protein>
<feature type="compositionally biased region" description="Basic and acidic residues" evidence="1">
    <location>
        <begin position="1"/>
        <end position="13"/>
    </location>
</feature>
<feature type="compositionally biased region" description="Low complexity" evidence="1">
    <location>
        <begin position="39"/>
        <end position="48"/>
    </location>
</feature>
<accession>A0A420V560</accession>